<proteinExistence type="predicted"/>
<evidence type="ECO:0000256" key="1">
    <source>
        <dbReference type="SAM" id="Coils"/>
    </source>
</evidence>
<keyword evidence="1" id="KW-0175">Coiled coil</keyword>
<organism evidence="2 3">
    <name type="scientific">Pectobacterium phage MA13</name>
    <dbReference type="NCBI Taxonomy" id="2662284"/>
    <lineage>
        <taxon>Viruses</taxon>
        <taxon>Duplodnaviria</taxon>
        <taxon>Heunggongvirae</taxon>
        <taxon>Uroviricota</taxon>
        <taxon>Caudoviricetes</taxon>
        <taxon>Autographivirales</taxon>
        <taxon>Autonotataviridae</taxon>
        <taxon>Melnykvirinae</taxon>
        <taxon>Daeravirus</taxon>
        <taxon>Daeravirus MA13</taxon>
    </lineage>
</organism>
<dbReference type="Proteomes" id="UP000355922">
    <property type="component" value="Segment"/>
</dbReference>
<evidence type="ECO:0000313" key="2">
    <source>
        <dbReference type="EMBL" id="QGF20972.1"/>
    </source>
</evidence>
<protein>
    <submittedName>
        <fullName evidence="2">Uncharacterized protein</fullName>
    </submittedName>
</protein>
<accession>A0A5Q2F3F7</accession>
<name>A0A5Q2F3F7_9CAUD</name>
<gene>
    <name evidence="2" type="ORF">MA13_gp28</name>
</gene>
<feature type="coiled-coil region" evidence="1">
    <location>
        <begin position="44"/>
        <end position="81"/>
    </location>
</feature>
<dbReference type="EMBL" id="MN509793">
    <property type="protein sequence ID" value="QGF20972.1"/>
    <property type="molecule type" value="Genomic_DNA"/>
</dbReference>
<reference evidence="2 3" key="1">
    <citation type="submission" date="2019-09" db="EMBL/GenBank/DDBJ databases">
        <authorList>
            <person name="Zaczek-Moczydlowska M."/>
        </authorList>
    </citation>
    <scope>NUCLEOTIDE SEQUENCE [LARGE SCALE GENOMIC DNA]</scope>
</reference>
<keyword evidence="3" id="KW-1185">Reference proteome</keyword>
<sequence>MVWAQIAMAAVNIVTGMQTASAKKKLGEAQYKYEKGRADNKFLQQAAQNSLNAANADVERANQQRQNKQAMRQLERGLEAESFNYGKAVDGLNSNRFDQRIAGASALGTLAASAGAAGVGGASIQQLEQTEQIRQERADLAMKDQIKDATYATAMNRTSIMDNQYNALDDTLILPGFDYSARDFVMDNRGQNKYGLHNIVSDGMNGFSGNMNQVGVNVQDFGYKGQSMFGSGTKNKGLGGGAPITAAKGTKTRL</sequence>
<evidence type="ECO:0000313" key="3">
    <source>
        <dbReference type="Proteomes" id="UP000355922"/>
    </source>
</evidence>